<protein>
    <submittedName>
        <fullName evidence="1">Addiction module toxin RelE</fullName>
    </submittedName>
</protein>
<proteinExistence type="predicted"/>
<dbReference type="Proteomes" id="UP000094329">
    <property type="component" value="Unassembled WGS sequence"/>
</dbReference>
<sequence>MWRLKNNNVAKWAKKERVTDSDLIAACQEIERGLFDADLGGGLIKKRVAIQGRGKSGGSRTLVAYKKGKRILFLYGFKKNQRSNITDKEERLLKEVAKEFFKRTEKELAHLVACEVYFELESYDE</sequence>
<reference evidence="1 2" key="1">
    <citation type="submission" date="2016-08" db="EMBL/GenBank/DDBJ databases">
        <title>Draft genome sequence of Candidatus Piscirickettsia litoralis, from seawater.</title>
        <authorList>
            <person name="Wan X."/>
            <person name="Lee A.J."/>
            <person name="Hou S."/>
            <person name="Donachie S.P."/>
        </authorList>
    </citation>
    <scope>NUCLEOTIDE SEQUENCE [LARGE SCALE GENOMIC DNA]</scope>
    <source>
        <strain evidence="1 2">Y2</strain>
    </source>
</reference>
<accession>A0ABX2ZWX1</accession>
<keyword evidence="2" id="KW-1185">Reference proteome</keyword>
<evidence type="ECO:0000313" key="2">
    <source>
        <dbReference type="Proteomes" id="UP000094329"/>
    </source>
</evidence>
<evidence type="ECO:0000313" key="1">
    <source>
        <dbReference type="EMBL" id="ODN41096.1"/>
    </source>
</evidence>
<name>A0ABX2ZWX1_9GAMM</name>
<dbReference type="PIRSF" id="PIRSF018634">
    <property type="entry name" value="UCP018634"/>
    <property type="match status" value="1"/>
</dbReference>
<dbReference type="InterPro" id="IPR009387">
    <property type="entry name" value="HigB-2"/>
</dbReference>
<dbReference type="RefSeq" id="WP_069314495.1">
    <property type="nucleotide sequence ID" value="NZ_MDTU01000007.1"/>
</dbReference>
<organism evidence="1 2">
    <name type="scientific">Piscirickettsia litoralis</name>
    <dbReference type="NCBI Taxonomy" id="1891921"/>
    <lineage>
        <taxon>Bacteria</taxon>
        <taxon>Pseudomonadati</taxon>
        <taxon>Pseudomonadota</taxon>
        <taxon>Gammaproteobacteria</taxon>
        <taxon>Thiotrichales</taxon>
        <taxon>Piscirickettsiaceae</taxon>
        <taxon>Piscirickettsia</taxon>
    </lineage>
</organism>
<comment type="caution">
    <text evidence="1">The sequence shown here is derived from an EMBL/GenBank/DDBJ whole genome shotgun (WGS) entry which is preliminary data.</text>
</comment>
<dbReference type="Pfam" id="PF06296">
    <property type="entry name" value="RelE"/>
    <property type="match status" value="1"/>
</dbReference>
<dbReference type="EMBL" id="MDTU01000007">
    <property type="protein sequence ID" value="ODN41096.1"/>
    <property type="molecule type" value="Genomic_DNA"/>
</dbReference>
<gene>
    <name evidence="1" type="ORF">BGC07_18290</name>
</gene>